<keyword evidence="9" id="KW-1185">Reference proteome</keyword>
<comment type="catalytic activity">
    <reaction evidence="6">
        <text>(sulfur carrier)-H + L-cysteine = (sulfur carrier)-SH + L-alanine</text>
        <dbReference type="Rhea" id="RHEA:43892"/>
        <dbReference type="Rhea" id="RHEA-COMP:14737"/>
        <dbReference type="Rhea" id="RHEA-COMP:14739"/>
        <dbReference type="ChEBI" id="CHEBI:29917"/>
        <dbReference type="ChEBI" id="CHEBI:35235"/>
        <dbReference type="ChEBI" id="CHEBI:57972"/>
        <dbReference type="ChEBI" id="CHEBI:64428"/>
        <dbReference type="EC" id="2.8.1.7"/>
    </reaction>
</comment>
<dbReference type="PANTHER" id="PTHR43586:SF8">
    <property type="entry name" value="CYSTEINE DESULFURASE 1, CHLOROPLASTIC"/>
    <property type="match status" value="1"/>
</dbReference>
<dbReference type="InterPro" id="IPR015421">
    <property type="entry name" value="PyrdxlP-dep_Trfase_major"/>
</dbReference>
<reference evidence="8 9" key="1">
    <citation type="submission" date="2023-10" db="EMBL/GenBank/DDBJ databases">
        <title>Sorlinia euscelidii gen. nov., sp. nov., an acetic acid bacteria isolated from the gut of Euscelidius variegatus emitter.</title>
        <authorList>
            <person name="Michoud G."/>
            <person name="Marasco R."/>
            <person name="Seferji K."/>
            <person name="Gonella E."/>
            <person name="Garuglieri E."/>
            <person name="Alma A."/>
            <person name="Mapelli F."/>
            <person name="Borin S."/>
            <person name="Daffonchio D."/>
            <person name="Crotti E."/>
        </authorList>
    </citation>
    <scope>NUCLEOTIDE SEQUENCE [LARGE SCALE GENOMIC DNA]</scope>
    <source>
        <strain evidence="8 9">EV16P</strain>
    </source>
</reference>
<accession>A0ABU7U3U1</accession>
<organism evidence="8 9">
    <name type="scientific">Sorlinia euscelidii</name>
    <dbReference type="NCBI Taxonomy" id="3081148"/>
    <lineage>
        <taxon>Bacteria</taxon>
        <taxon>Pseudomonadati</taxon>
        <taxon>Pseudomonadota</taxon>
        <taxon>Alphaproteobacteria</taxon>
        <taxon>Acetobacterales</taxon>
        <taxon>Acetobacteraceae</taxon>
        <taxon>Sorlinia</taxon>
    </lineage>
</organism>
<dbReference type="CDD" id="cd06453">
    <property type="entry name" value="SufS_like"/>
    <property type="match status" value="1"/>
</dbReference>
<feature type="domain" description="Aminotransferase class V" evidence="7">
    <location>
        <begin position="31"/>
        <end position="400"/>
    </location>
</feature>
<proteinExistence type="inferred from homology"/>
<name>A0ABU7U3U1_9PROT</name>
<dbReference type="EC" id="2.8.1.7" evidence="3"/>
<evidence type="ECO:0000256" key="2">
    <source>
        <dbReference type="ARBA" id="ARBA00010447"/>
    </source>
</evidence>
<dbReference type="PANTHER" id="PTHR43586">
    <property type="entry name" value="CYSTEINE DESULFURASE"/>
    <property type="match status" value="1"/>
</dbReference>
<dbReference type="InterPro" id="IPR000192">
    <property type="entry name" value="Aminotrans_V_dom"/>
</dbReference>
<keyword evidence="5" id="KW-0663">Pyridoxal phosphate</keyword>
<evidence type="ECO:0000256" key="5">
    <source>
        <dbReference type="ARBA" id="ARBA00022898"/>
    </source>
</evidence>
<dbReference type="EMBL" id="JAWJZY010000006">
    <property type="protein sequence ID" value="MEE8659514.1"/>
    <property type="molecule type" value="Genomic_DNA"/>
</dbReference>
<comment type="similarity">
    <text evidence="2">Belongs to the class-V pyridoxal-phosphate-dependent aminotransferase family. Csd subfamily.</text>
</comment>
<comment type="cofactor">
    <cofactor evidence="1">
        <name>pyridoxal 5'-phosphate</name>
        <dbReference type="ChEBI" id="CHEBI:597326"/>
    </cofactor>
</comment>
<dbReference type="NCBIfam" id="TIGR01979">
    <property type="entry name" value="sufS"/>
    <property type="match status" value="1"/>
</dbReference>
<evidence type="ECO:0000313" key="8">
    <source>
        <dbReference type="EMBL" id="MEE8659514.1"/>
    </source>
</evidence>
<evidence type="ECO:0000256" key="6">
    <source>
        <dbReference type="ARBA" id="ARBA00050776"/>
    </source>
</evidence>
<dbReference type="Proteomes" id="UP001312908">
    <property type="component" value="Unassembled WGS sequence"/>
</dbReference>
<dbReference type="SUPFAM" id="SSF53383">
    <property type="entry name" value="PLP-dependent transferases"/>
    <property type="match status" value="1"/>
</dbReference>
<dbReference type="RefSeq" id="WP_394820319.1">
    <property type="nucleotide sequence ID" value="NZ_JAWJZY010000006.1"/>
</dbReference>
<sequence length="415" mass="45130">MSDVVTPPLLREDFRSHFPILREKVHGRPFTYLDSAASAQKPEVVIEAMAEVMRHQYANIHRGLHYMSEHTTEAYEAVRTKVARFLNAPRREEITFTRNSTEAINLVAYSFGSLLEPGQAVLITELEHHSNIIPWQLLRDRCGISLRVAPITPEGELDLDAMEALLADGKVALVAVTHMSNVLGTLTPISRIAALAHQYGAKLLVDGSQSVVHEAVDLEKLGADFFVFTGHKLYGPTGIGVLWGRTALLEAMPPFMGGGEMIESVTFEASSWAPIPHKFEAGTPPIIEVIGLGAAIDFLEKYDRAQLRAEEQSLTKMLLSALGTVKAARVIGAPAQRGGVVSFTLGNIHPHDLAVLLDQQGIAIRAGQHCAEPLLRRLGVTATARASLAAYSTQQDVEALMAGIEKAQFVFGEGH</sequence>
<dbReference type="Gene3D" id="3.90.1150.10">
    <property type="entry name" value="Aspartate Aminotransferase, domain 1"/>
    <property type="match status" value="1"/>
</dbReference>
<gene>
    <name evidence="8" type="ORF">DOFOFD_10920</name>
</gene>
<evidence type="ECO:0000256" key="4">
    <source>
        <dbReference type="ARBA" id="ARBA00022679"/>
    </source>
</evidence>
<dbReference type="InterPro" id="IPR015424">
    <property type="entry name" value="PyrdxlP-dep_Trfase"/>
</dbReference>
<dbReference type="InterPro" id="IPR015422">
    <property type="entry name" value="PyrdxlP-dep_Trfase_small"/>
</dbReference>
<dbReference type="Pfam" id="PF00266">
    <property type="entry name" value="Aminotran_5"/>
    <property type="match status" value="1"/>
</dbReference>
<evidence type="ECO:0000313" key="9">
    <source>
        <dbReference type="Proteomes" id="UP001312908"/>
    </source>
</evidence>
<keyword evidence="4" id="KW-0808">Transferase</keyword>
<evidence type="ECO:0000259" key="7">
    <source>
        <dbReference type="Pfam" id="PF00266"/>
    </source>
</evidence>
<protein>
    <recommendedName>
        <fullName evidence="3">cysteine desulfurase</fullName>
        <ecNumber evidence="3">2.8.1.7</ecNumber>
    </recommendedName>
</protein>
<dbReference type="InterPro" id="IPR010970">
    <property type="entry name" value="Cys_dSase_SufS"/>
</dbReference>
<dbReference type="Gene3D" id="3.40.640.10">
    <property type="entry name" value="Type I PLP-dependent aspartate aminotransferase-like (Major domain)"/>
    <property type="match status" value="1"/>
</dbReference>
<evidence type="ECO:0000256" key="3">
    <source>
        <dbReference type="ARBA" id="ARBA00012239"/>
    </source>
</evidence>
<evidence type="ECO:0000256" key="1">
    <source>
        <dbReference type="ARBA" id="ARBA00001933"/>
    </source>
</evidence>
<comment type="caution">
    <text evidence="8">The sequence shown here is derived from an EMBL/GenBank/DDBJ whole genome shotgun (WGS) entry which is preliminary data.</text>
</comment>